<accession>D8P5C5</accession>
<organism evidence="2">
    <name type="scientific">Ralstonia solanacearum CFBP2957</name>
    <dbReference type="NCBI Taxonomy" id="859656"/>
    <lineage>
        <taxon>Bacteria</taxon>
        <taxon>Pseudomonadati</taxon>
        <taxon>Pseudomonadota</taxon>
        <taxon>Betaproteobacteria</taxon>
        <taxon>Burkholderiales</taxon>
        <taxon>Burkholderiaceae</taxon>
        <taxon>Ralstonia</taxon>
        <taxon>Ralstonia solanacearum species complex</taxon>
    </lineage>
</organism>
<keyword evidence="2" id="KW-0614">Plasmid</keyword>
<dbReference type="AlphaFoldDB" id="D8P5C5"/>
<feature type="region of interest" description="Disordered" evidence="1">
    <location>
        <begin position="1"/>
        <end position="27"/>
    </location>
</feature>
<evidence type="ECO:0000313" key="2">
    <source>
        <dbReference type="EMBL" id="CBJ54111.1"/>
    </source>
</evidence>
<geneLocation type="plasmid" evidence="2">
    <name>RCFBPv3_mp</name>
</geneLocation>
<name>D8P5C5_RALSL</name>
<proteinExistence type="predicted"/>
<dbReference type="EMBL" id="FP885907">
    <property type="protein sequence ID" value="CBJ54111.1"/>
    <property type="molecule type" value="Genomic_DNA"/>
</dbReference>
<reference evidence="2" key="2">
    <citation type="submission" date="2010-02" db="EMBL/GenBank/DDBJ databases">
        <authorList>
            <person name="Genoscope - CEA"/>
        </authorList>
    </citation>
    <scope>NUCLEOTIDE SEQUENCE</scope>
    <source>
        <strain evidence="2">CFBP2957</strain>
        <plasmid evidence="2">RCFBPv3_mp</plasmid>
    </source>
</reference>
<protein>
    <submittedName>
        <fullName evidence="2">Uncharacterized protein</fullName>
    </submittedName>
</protein>
<reference evidence="2" key="1">
    <citation type="journal article" date="2010" name="BMC Genomics">
        <title>Genomes of three tomato pathogens within the Ralstonia solanacearum species complex reveal significant evolutionary divergence.</title>
        <authorList>
            <person name="Remenant B."/>
            <person name="Coupat-Goutaland B."/>
            <person name="Guidot A."/>
            <person name="Cellier G."/>
            <person name="Wicker E."/>
            <person name="Allen C."/>
            <person name="Fegan M."/>
            <person name="Pruvost O."/>
            <person name="Elbaz M."/>
            <person name="Calteau A."/>
            <person name="Salvignol G."/>
            <person name="Mornico D."/>
            <person name="Mangenot S."/>
            <person name="Barbe V."/>
            <person name="Medigue C."/>
            <person name="Prior P."/>
        </authorList>
    </citation>
    <scope>NUCLEOTIDE SEQUENCE [LARGE SCALE GENOMIC DNA]</scope>
    <source>
        <strain evidence="2">CFBP2957</strain>
        <plasmid evidence="2">RCFBPv3_mp</plasmid>
    </source>
</reference>
<gene>
    <name evidence="2" type="ORF">RCFBP_mp30023</name>
</gene>
<evidence type="ECO:0000256" key="1">
    <source>
        <dbReference type="SAM" id="MobiDB-lite"/>
    </source>
</evidence>
<sequence length="56" mass="5776">MPQPGNVGTKALRGHLSETSATPMLTGSALHRTRTAPAFGWGEACSGGAQRRGLRA</sequence>